<organism evidence="1 2">
    <name type="scientific">Strongyloides papillosus</name>
    <name type="common">Intestinal threadworm</name>
    <dbReference type="NCBI Taxonomy" id="174720"/>
    <lineage>
        <taxon>Eukaryota</taxon>
        <taxon>Metazoa</taxon>
        <taxon>Ecdysozoa</taxon>
        <taxon>Nematoda</taxon>
        <taxon>Chromadorea</taxon>
        <taxon>Rhabditida</taxon>
        <taxon>Tylenchina</taxon>
        <taxon>Panagrolaimomorpha</taxon>
        <taxon>Strongyloidoidea</taxon>
        <taxon>Strongyloididae</taxon>
        <taxon>Strongyloides</taxon>
    </lineage>
</organism>
<sequence length="233" mass="27376">MYATIDHHNSPSQSIPSMTGNFSTFGNVSDSSSPLSYGSIPINDSKTPMSNKSTANSISKIEKSIIRWRSKHEEHKEQYKEAAAHYINESRKEIQRQHYKYLEDMIRKHQEFLVIRPEDVSGSYPYPNCKWMNGQKRNYYSSSMSFNSQGPSYYQPNISSNNNVHNVSYNYYNYPDPNMYLTYPEPNVYTNYPQPMVDYEVRNQQQILPYQGCNDDVYNQQGNFLPNQQEKFW</sequence>
<accession>A0A0N5CDE2</accession>
<name>A0A0N5CDE2_STREA</name>
<keyword evidence="1" id="KW-1185">Reference proteome</keyword>
<proteinExistence type="predicted"/>
<dbReference type="WBParaSite" id="SPAL_0001588800.1">
    <property type="protein sequence ID" value="SPAL_0001588800.1"/>
    <property type="gene ID" value="SPAL_0001588800"/>
</dbReference>
<evidence type="ECO:0000313" key="2">
    <source>
        <dbReference type="WBParaSite" id="SPAL_0001588800.1"/>
    </source>
</evidence>
<evidence type="ECO:0000313" key="1">
    <source>
        <dbReference type="Proteomes" id="UP000046392"/>
    </source>
</evidence>
<protein>
    <submittedName>
        <fullName evidence="2">Uncharacterized protein</fullName>
    </submittedName>
</protein>
<reference evidence="2" key="1">
    <citation type="submission" date="2017-02" db="UniProtKB">
        <authorList>
            <consortium name="WormBaseParasite"/>
        </authorList>
    </citation>
    <scope>IDENTIFICATION</scope>
</reference>
<dbReference type="AlphaFoldDB" id="A0A0N5CDE2"/>
<dbReference type="Proteomes" id="UP000046392">
    <property type="component" value="Unplaced"/>
</dbReference>